<dbReference type="EMBL" id="KV417483">
    <property type="protein sequence ID" value="KZP33242.1"/>
    <property type="molecule type" value="Genomic_DNA"/>
</dbReference>
<protein>
    <submittedName>
        <fullName evidence="2">Uncharacterized protein</fullName>
    </submittedName>
</protein>
<evidence type="ECO:0000313" key="3">
    <source>
        <dbReference type="Proteomes" id="UP000076532"/>
    </source>
</evidence>
<dbReference type="AlphaFoldDB" id="A0A166W064"/>
<name>A0A166W064_9AGAM</name>
<dbReference type="InterPro" id="IPR023213">
    <property type="entry name" value="CAT-like_dom_sf"/>
</dbReference>
<dbReference type="Pfam" id="PF02458">
    <property type="entry name" value="Transferase"/>
    <property type="match status" value="1"/>
</dbReference>
<reference evidence="2 3" key="1">
    <citation type="journal article" date="2016" name="Mol. Biol. Evol.">
        <title>Comparative Genomics of Early-Diverging Mushroom-Forming Fungi Provides Insights into the Origins of Lignocellulose Decay Capabilities.</title>
        <authorList>
            <person name="Nagy L.G."/>
            <person name="Riley R."/>
            <person name="Tritt A."/>
            <person name="Adam C."/>
            <person name="Daum C."/>
            <person name="Floudas D."/>
            <person name="Sun H."/>
            <person name="Yadav J.S."/>
            <person name="Pangilinan J."/>
            <person name="Larsson K.H."/>
            <person name="Matsuura K."/>
            <person name="Barry K."/>
            <person name="Labutti K."/>
            <person name="Kuo R."/>
            <person name="Ohm R.A."/>
            <person name="Bhattacharya S.S."/>
            <person name="Shirouzu T."/>
            <person name="Yoshinaga Y."/>
            <person name="Martin F.M."/>
            <person name="Grigoriev I.V."/>
            <person name="Hibbett D.S."/>
        </authorList>
    </citation>
    <scope>NUCLEOTIDE SEQUENCE [LARGE SCALE GENOMIC DNA]</scope>
    <source>
        <strain evidence="2 3">CBS 109695</strain>
    </source>
</reference>
<dbReference type="OrthoDB" id="21502at2759"/>
<sequence length="482" mass="53962">MADTIEPLPLSDHMYPMTNIIMTAALIVAGRLDTEVLRVAFTKLVDTWPKLGTRMAKGKNGLFEYHTPPAFSKERPPFIFTVARQLDNQCPDIPKRTLGSQAEMATYQHLFRSKDCPGTMQDWMKQKDTPTIRIHITAFSDATCIGFTIPHIFCDVPGLSVIMRAWCSILAGRESELPALIIEDPIAHIGGSYPSSKKERKKFYADMQGGYHIAGFWAKVRFYTPLVKEFVLHPKEENRLVFLPTKTLEKLRQVALTELQDEKEAWVSENDIIVALIIKLSNLHRKTHDKTPYAVSMSANFRNLLPELKGPSKAYLHNCLTYFVCPPMANGSLLDRSLGDIGRHVRGTIVAQRPLAQSGKQLTVYREMCKRGVFPSYAPGNGRSYSTTSWLAGRWSDLDFSPAVVETDSTDSAEKPKGGVLGDPGKVVFSGGSADTPKMPKRFWAIVMSRQPDDAAGEGGVWFEIAARVEHWPKIDEYLRSL</sequence>
<proteinExistence type="predicted"/>
<dbReference type="STRING" id="436010.A0A166W064"/>
<dbReference type="SUPFAM" id="SSF52777">
    <property type="entry name" value="CoA-dependent acyltransferases"/>
    <property type="match status" value="1"/>
</dbReference>
<feature type="region of interest" description="Disordered" evidence="1">
    <location>
        <begin position="408"/>
        <end position="427"/>
    </location>
</feature>
<keyword evidence="3" id="KW-1185">Reference proteome</keyword>
<evidence type="ECO:0000256" key="1">
    <source>
        <dbReference type="SAM" id="MobiDB-lite"/>
    </source>
</evidence>
<gene>
    <name evidence="2" type="ORF">FIBSPDRAFT_1036358</name>
</gene>
<evidence type="ECO:0000313" key="2">
    <source>
        <dbReference type="EMBL" id="KZP33242.1"/>
    </source>
</evidence>
<dbReference type="Proteomes" id="UP000076532">
    <property type="component" value="Unassembled WGS sequence"/>
</dbReference>
<dbReference type="Gene3D" id="3.30.559.10">
    <property type="entry name" value="Chloramphenicol acetyltransferase-like domain"/>
    <property type="match status" value="2"/>
</dbReference>
<organism evidence="2 3">
    <name type="scientific">Athelia psychrophila</name>
    <dbReference type="NCBI Taxonomy" id="1759441"/>
    <lineage>
        <taxon>Eukaryota</taxon>
        <taxon>Fungi</taxon>
        <taxon>Dikarya</taxon>
        <taxon>Basidiomycota</taxon>
        <taxon>Agaricomycotina</taxon>
        <taxon>Agaricomycetes</taxon>
        <taxon>Agaricomycetidae</taxon>
        <taxon>Atheliales</taxon>
        <taxon>Atheliaceae</taxon>
        <taxon>Athelia</taxon>
    </lineage>
</organism>
<accession>A0A166W064</accession>